<keyword evidence="3" id="KW-0732">Signal</keyword>
<evidence type="ECO:0000313" key="5">
    <source>
        <dbReference type="EMBL" id="PNW83109.1"/>
    </source>
</evidence>
<evidence type="ECO:0000259" key="4">
    <source>
        <dbReference type="PROSITE" id="PS50287"/>
    </source>
</evidence>
<proteinExistence type="predicted"/>
<dbReference type="SMART" id="SM00202">
    <property type="entry name" value="SR"/>
    <property type="match status" value="1"/>
</dbReference>
<dbReference type="Proteomes" id="UP000006906">
    <property type="component" value="Chromosome 6"/>
</dbReference>
<keyword evidence="6" id="KW-1185">Reference proteome</keyword>
<feature type="chain" id="PRO_5014395993" description="SRCR domain-containing protein" evidence="3">
    <location>
        <begin position="35"/>
        <end position="891"/>
    </location>
</feature>
<dbReference type="Pfam" id="PF00530">
    <property type="entry name" value="SRCR"/>
    <property type="match status" value="1"/>
</dbReference>
<feature type="signal peptide" evidence="3">
    <location>
        <begin position="1"/>
        <end position="34"/>
    </location>
</feature>
<dbReference type="PANTHER" id="PTHR48071">
    <property type="entry name" value="SRCR DOMAIN-CONTAINING PROTEIN"/>
    <property type="match status" value="1"/>
</dbReference>
<dbReference type="Gene3D" id="3.10.250.10">
    <property type="entry name" value="SRCR-like domain"/>
    <property type="match status" value="2"/>
</dbReference>
<dbReference type="SUPFAM" id="SSF56487">
    <property type="entry name" value="SRCR-like"/>
    <property type="match status" value="2"/>
</dbReference>
<reference evidence="5 6" key="1">
    <citation type="journal article" date="2007" name="Science">
        <title>The Chlamydomonas genome reveals the evolution of key animal and plant functions.</title>
        <authorList>
            <person name="Merchant S.S."/>
            <person name="Prochnik S.E."/>
            <person name="Vallon O."/>
            <person name="Harris E.H."/>
            <person name="Karpowicz S.J."/>
            <person name="Witman G.B."/>
            <person name="Terry A."/>
            <person name="Salamov A."/>
            <person name="Fritz-Laylin L.K."/>
            <person name="Marechal-Drouard L."/>
            <person name="Marshall W.F."/>
            <person name="Qu L.H."/>
            <person name="Nelson D.R."/>
            <person name="Sanderfoot A.A."/>
            <person name="Spalding M.H."/>
            <person name="Kapitonov V.V."/>
            <person name="Ren Q."/>
            <person name="Ferris P."/>
            <person name="Lindquist E."/>
            <person name="Shapiro H."/>
            <person name="Lucas S.M."/>
            <person name="Grimwood J."/>
            <person name="Schmutz J."/>
            <person name="Cardol P."/>
            <person name="Cerutti H."/>
            <person name="Chanfreau G."/>
            <person name="Chen C.L."/>
            <person name="Cognat V."/>
            <person name="Croft M.T."/>
            <person name="Dent R."/>
            <person name="Dutcher S."/>
            <person name="Fernandez E."/>
            <person name="Fukuzawa H."/>
            <person name="Gonzalez-Ballester D."/>
            <person name="Gonzalez-Halphen D."/>
            <person name="Hallmann A."/>
            <person name="Hanikenne M."/>
            <person name="Hippler M."/>
            <person name="Inwood W."/>
            <person name="Jabbari K."/>
            <person name="Kalanon M."/>
            <person name="Kuras R."/>
            <person name="Lefebvre P.A."/>
            <person name="Lemaire S.D."/>
            <person name="Lobanov A.V."/>
            <person name="Lohr M."/>
            <person name="Manuell A."/>
            <person name="Meier I."/>
            <person name="Mets L."/>
            <person name="Mittag M."/>
            <person name="Mittelmeier T."/>
            <person name="Moroney J.V."/>
            <person name="Moseley J."/>
            <person name="Napoli C."/>
            <person name="Nedelcu A.M."/>
            <person name="Niyogi K."/>
            <person name="Novoselov S.V."/>
            <person name="Paulsen I.T."/>
            <person name="Pazour G."/>
            <person name="Purton S."/>
            <person name="Ral J.P."/>
            <person name="Riano-Pachon D.M."/>
            <person name="Riekhof W."/>
            <person name="Rymarquis L."/>
            <person name="Schroda M."/>
            <person name="Stern D."/>
            <person name="Umen J."/>
            <person name="Willows R."/>
            <person name="Wilson N."/>
            <person name="Zimmer S.L."/>
            <person name="Allmer J."/>
            <person name="Balk J."/>
            <person name="Bisova K."/>
            <person name="Chen C.J."/>
            <person name="Elias M."/>
            <person name="Gendler K."/>
            <person name="Hauser C."/>
            <person name="Lamb M.R."/>
            <person name="Ledford H."/>
            <person name="Long J.C."/>
            <person name="Minagawa J."/>
            <person name="Page M.D."/>
            <person name="Pan J."/>
            <person name="Pootakham W."/>
            <person name="Roje S."/>
            <person name="Rose A."/>
            <person name="Stahlberg E."/>
            <person name="Terauchi A.M."/>
            <person name="Yang P."/>
            <person name="Ball S."/>
            <person name="Bowler C."/>
            <person name="Dieckmann C.L."/>
            <person name="Gladyshev V.N."/>
            <person name="Green P."/>
            <person name="Jorgensen R."/>
            <person name="Mayfield S."/>
            <person name="Mueller-Roeber B."/>
            <person name="Rajamani S."/>
            <person name="Sayre R.T."/>
            <person name="Brokstein P."/>
            <person name="Dubchak I."/>
            <person name="Goodstein D."/>
            <person name="Hornick L."/>
            <person name="Huang Y.W."/>
            <person name="Jhaveri J."/>
            <person name="Luo Y."/>
            <person name="Martinez D."/>
            <person name="Ngau W.C."/>
            <person name="Otillar B."/>
            <person name="Poliakov A."/>
            <person name="Porter A."/>
            <person name="Szajkowski L."/>
            <person name="Werner G."/>
            <person name="Zhou K."/>
            <person name="Grigoriev I.V."/>
            <person name="Rokhsar D.S."/>
            <person name="Grossman A.R."/>
        </authorList>
    </citation>
    <scope>NUCLEOTIDE SEQUENCE [LARGE SCALE GENOMIC DNA]</scope>
    <source>
        <strain evidence="6">CC-503</strain>
    </source>
</reference>
<feature type="domain" description="SRCR" evidence="4">
    <location>
        <begin position="696"/>
        <end position="823"/>
    </location>
</feature>
<dbReference type="GeneID" id="5716868"/>
<evidence type="ECO:0000256" key="2">
    <source>
        <dbReference type="SAM" id="MobiDB-lite"/>
    </source>
</evidence>
<dbReference type="InParanoid" id="A0A2K3DRE6"/>
<dbReference type="EMBL" id="CM008967">
    <property type="protein sequence ID" value="PNW83109.1"/>
    <property type="molecule type" value="Genomic_DNA"/>
</dbReference>
<feature type="domain" description="SRCR" evidence="4">
    <location>
        <begin position="326"/>
        <end position="490"/>
    </location>
</feature>
<dbReference type="OrthoDB" id="536461at2759"/>
<feature type="compositionally biased region" description="Pro residues" evidence="2">
    <location>
        <begin position="83"/>
        <end position="140"/>
    </location>
</feature>
<organism evidence="5 6">
    <name type="scientific">Chlamydomonas reinhardtii</name>
    <name type="common">Chlamydomonas smithii</name>
    <dbReference type="NCBI Taxonomy" id="3055"/>
    <lineage>
        <taxon>Eukaryota</taxon>
        <taxon>Viridiplantae</taxon>
        <taxon>Chlorophyta</taxon>
        <taxon>core chlorophytes</taxon>
        <taxon>Chlorophyceae</taxon>
        <taxon>CS clade</taxon>
        <taxon>Chlamydomonadales</taxon>
        <taxon>Chlamydomonadaceae</taxon>
        <taxon>Chlamydomonas</taxon>
    </lineage>
</organism>
<dbReference type="PaxDb" id="3055-EDP04962"/>
<feature type="region of interest" description="Disordered" evidence="2">
    <location>
        <begin position="287"/>
        <end position="311"/>
    </location>
</feature>
<dbReference type="GO" id="GO:0016020">
    <property type="term" value="C:membrane"/>
    <property type="evidence" value="ECO:0007669"/>
    <property type="project" value="InterPro"/>
</dbReference>
<feature type="region of interest" description="Disordered" evidence="2">
    <location>
        <begin position="35"/>
        <end position="148"/>
    </location>
</feature>
<dbReference type="AlphaFoldDB" id="A0A2K3DRE6"/>
<evidence type="ECO:0000256" key="1">
    <source>
        <dbReference type="ARBA" id="ARBA00023157"/>
    </source>
</evidence>
<sequence>MGGARPWRGSASHTVCISIAVVAALAALAPLAIADNEPPSTHVEPEPPSKSRPPHRPALIAANDDLTPIDFPPPDFHFGDYNSPPPIESDNPPYIPPPPVASPPPPGTRVPPRPPSPPRSPSPPPRPPSPPPQPPYPTYGPLPMRLVGGTDNSSGVVEIWNEKEQDWGALCFPAKLFSETYYTQDFMYNQDSDVAKLICRQLGQPYLGAWLLHPDAFPSVATARLRGWALSTNPGYSCGNAATALSVLDCDDIELLRNMSDNCQSAVLTNEPDVKLRNYVPTGVVCTDTPRRRPPLPPSPPPAPPPGVRPATDMSIPAVNYTMRIVHLRSGLTTYRNGSRVTQGRLEVLLPRVGPNGTREGEPVWGSVCQSAFVSDEVAKYACRSNGLPYKAATLVYGVRPKQPRLDSQPVHWVLLRGCTDRPDGLACGATMSRDDVAAFQSANRAAVRAGLPKQPLPYDDQTGWYTGLPYAMAACDTQRHQVDVFVRCTDSYPSYSRPPPLPSPPPSPPYPPAVIRNAVQFNVTTIADNLYYIMFGVPVPGGQPGELVWGHFCPRNTFPGGDDLYIDRTAANAVCNQITGGARPYGYYNFLQNDKPWPLLPPQDERLSRPVVLEAIDCSMVPPPAIAYDGGHVLTQTELQYPRVENISLCEVTLAAYPPEPLQDGDSCYFRAWGARRLISCIDSPWIETPYMTSVRLAGGDGTWGRLEIVMHRESSDYLGWGTVCAPEFTIKQAQGVCRDLGLGWTEARLLPTSAAAPLENADSVPIHMDGIACFANRVWWARPWSEEREQPPSFLRDCRPDWRGSIIKTCDHRTDVVIACGGSAEVIHAPVPGPPPAATQPTSAPPPYGAYGVQPPPPYGGPYGGYGSYAPPPPGYGGPYGGAYGGYGA</sequence>
<feature type="region of interest" description="Disordered" evidence="2">
    <location>
        <begin position="833"/>
        <end position="852"/>
    </location>
</feature>
<dbReference type="PROSITE" id="PS50287">
    <property type="entry name" value="SRCR_2"/>
    <property type="match status" value="3"/>
</dbReference>
<dbReference type="STRING" id="3055.A0A2K3DRE6"/>
<name>A0A2K3DRE6_CHLRE</name>
<dbReference type="InterPro" id="IPR001190">
    <property type="entry name" value="SRCR"/>
</dbReference>
<protein>
    <recommendedName>
        <fullName evidence="4">SRCR domain-containing protein</fullName>
    </recommendedName>
</protein>
<keyword evidence="1" id="KW-1015">Disulfide bond</keyword>
<gene>
    <name evidence="5" type="ORF">CHLRE_06g306900v5</name>
</gene>
<dbReference type="KEGG" id="cre:CHLRE_06g306900v5"/>
<dbReference type="RefSeq" id="XP_042924430.1">
    <property type="nucleotide sequence ID" value="XM_043063724.1"/>
</dbReference>
<feature type="compositionally biased region" description="Pro residues" evidence="2">
    <location>
        <begin position="295"/>
        <end position="308"/>
    </location>
</feature>
<dbReference type="Gramene" id="PNW83109">
    <property type="protein sequence ID" value="PNW83109"/>
    <property type="gene ID" value="CHLRE_06g306900v5"/>
</dbReference>
<feature type="domain" description="SRCR" evidence="4">
    <location>
        <begin position="144"/>
        <end position="287"/>
    </location>
</feature>
<evidence type="ECO:0000313" key="6">
    <source>
        <dbReference type="Proteomes" id="UP000006906"/>
    </source>
</evidence>
<accession>A0A2K3DRE6</accession>
<dbReference type="PANTHER" id="PTHR48071:SF18">
    <property type="entry name" value="DELETED IN MALIGNANT BRAIN TUMORS 1 PROTEIN-RELATED"/>
    <property type="match status" value="1"/>
</dbReference>
<dbReference type="InterPro" id="IPR036772">
    <property type="entry name" value="SRCR-like_dom_sf"/>
</dbReference>
<evidence type="ECO:0000256" key="3">
    <source>
        <dbReference type="SAM" id="SignalP"/>
    </source>
</evidence>